<dbReference type="CDD" id="cd05401">
    <property type="entry name" value="NT_GlnE_GlnD_like"/>
    <property type="match status" value="2"/>
</dbReference>
<dbReference type="InterPro" id="IPR005190">
    <property type="entry name" value="GlnE_rpt_dom"/>
</dbReference>
<dbReference type="GO" id="GO:0047388">
    <property type="term" value="F:[glutamine synthetase]-adenylyl-L-tyrosine phosphorylase activity"/>
    <property type="evidence" value="ECO:0007669"/>
    <property type="project" value="UniProtKB-EC"/>
</dbReference>
<evidence type="ECO:0000256" key="6">
    <source>
        <dbReference type="ARBA" id="ARBA00023268"/>
    </source>
</evidence>
<feature type="domain" description="Glutamate-ammonia ligase adenylyltransferase repeated" evidence="8">
    <location>
        <begin position="560"/>
        <end position="799"/>
    </location>
</feature>
<feature type="domain" description="PII-uridylyltransferase/Glutamine-synthetase adenylyltransferase" evidence="9">
    <location>
        <begin position="843"/>
        <end position="961"/>
    </location>
</feature>
<dbReference type="Gene3D" id="1.20.120.330">
    <property type="entry name" value="Nucleotidyltransferases domain 2"/>
    <property type="match status" value="2"/>
</dbReference>
<dbReference type="EC" id="2.7.7.89" evidence="7"/>
<keyword evidence="1 7" id="KW-0808">Transferase</keyword>
<keyword evidence="4 7" id="KW-0067">ATP-binding</keyword>
<evidence type="ECO:0000256" key="5">
    <source>
        <dbReference type="ARBA" id="ARBA00022842"/>
    </source>
</evidence>
<comment type="catalytic activity">
    <reaction evidence="7">
        <text>[glutamine synthetase]-L-tyrosine + ATP = [glutamine synthetase]-O(4)-(5'-adenylyl)-L-tyrosine + diphosphate</text>
        <dbReference type="Rhea" id="RHEA:18589"/>
        <dbReference type="Rhea" id="RHEA-COMP:10660"/>
        <dbReference type="Rhea" id="RHEA-COMP:10661"/>
        <dbReference type="ChEBI" id="CHEBI:30616"/>
        <dbReference type="ChEBI" id="CHEBI:33019"/>
        <dbReference type="ChEBI" id="CHEBI:46858"/>
        <dbReference type="ChEBI" id="CHEBI:83624"/>
        <dbReference type="EC" id="2.7.7.42"/>
    </reaction>
</comment>
<dbReference type="InterPro" id="IPR023057">
    <property type="entry name" value="GlnE"/>
</dbReference>
<feature type="region of interest" description="Adenylyl removase" evidence="7">
    <location>
        <begin position="1"/>
        <end position="466"/>
    </location>
</feature>
<dbReference type="GO" id="GO:0005829">
    <property type="term" value="C:cytosol"/>
    <property type="evidence" value="ECO:0007669"/>
    <property type="project" value="TreeGrafter"/>
</dbReference>
<dbReference type="InterPro" id="IPR043519">
    <property type="entry name" value="NT_sf"/>
</dbReference>
<dbReference type="HAMAP" id="MF_00802">
    <property type="entry name" value="GlnE"/>
    <property type="match status" value="1"/>
</dbReference>
<dbReference type="FunCoup" id="A0A4R2PW93">
    <property type="interactions" value="186"/>
</dbReference>
<dbReference type="InterPro" id="IPR013546">
    <property type="entry name" value="PII_UdlTrfase/GS_AdlTrfase"/>
</dbReference>
<evidence type="ECO:0000313" key="11">
    <source>
        <dbReference type="Proteomes" id="UP000295399"/>
    </source>
</evidence>
<keyword evidence="10" id="KW-0436">Ligase</keyword>
<dbReference type="Pfam" id="PF08335">
    <property type="entry name" value="GlnD_UR_UTase"/>
    <property type="match status" value="2"/>
</dbReference>
<evidence type="ECO:0000256" key="4">
    <source>
        <dbReference type="ARBA" id="ARBA00022840"/>
    </source>
</evidence>
<comment type="function">
    <text evidence="7">Involved in the regulation of glutamine synthetase GlnA, a key enzyme in the process to assimilate ammonia. When cellular nitrogen levels are high, the C-terminal adenylyl transferase (AT) inactivates GlnA by covalent transfer of an adenylyl group from ATP to specific tyrosine residue of GlnA, thus reducing its activity. Conversely, when nitrogen levels are low, the N-terminal adenylyl removase (AR) activates GlnA by removing the adenylyl group by phosphorolysis, increasing its activity. The regulatory region of GlnE binds the signal transduction protein PII (GlnB) which indicates the nitrogen status of the cell.</text>
</comment>
<dbReference type="AlphaFoldDB" id="A0A4R2PW93"/>
<comment type="cofactor">
    <cofactor evidence="7">
        <name>Mg(2+)</name>
        <dbReference type="ChEBI" id="CHEBI:18420"/>
    </cofactor>
</comment>
<protein>
    <recommendedName>
        <fullName evidence="7">Bifunctional glutamine synthetase adenylyltransferase/adenylyl-removing enzyme</fullName>
    </recommendedName>
    <alternativeName>
        <fullName evidence="7">ATP:glutamine synthetase adenylyltransferase</fullName>
    </alternativeName>
    <alternativeName>
        <fullName evidence="7">ATase</fullName>
    </alternativeName>
    <domain>
        <recommendedName>
            <fullName evidence="7">Glutamine synthetase adenylyl-L-tyrosine phosphorylase</fullName>
            <ecNumber evidence="7">2.7.7.89</ecNumber>
        </recommendedName>
        <alternativeName>
            <fullName evidence="7">Adenylyl removase</fullName>
            <shortName evidence="7">AR</shortName>
            <shortName evidence="7">AT-N</shortName>
        </alternativeName>
    </domain>
    <domain>
        <recommendedName>
            <fullName evidence="7">Glutamine synthetase adenylyl transferase</fullName>
            <ecNumber evidence="7">2.7.7.42</ecNumber>
        </recommendedName>
        <alternativeName>
            <fullName evidence="7">Adenylyl transferase</fullName>
            <shortName evidence="7">AT</shortName>
            <shortName evidence="7">AT-C</shortName>
        </alternativeName>
    </domain>
</protein>
<dbReference type="EC" id="2.7.7.42" evidence="7"/>
<dbReference type="GO" id="GO:0005524">
    <property type="term" value="F:ATP binding"/>
    <property type="evidence" value="ECO:0007669"/>
    <property type="project" value="UniProtKB-UniRule"/>
</dbReference>
<organism evidence="10 11">
    <name type="scientific">Rhodothalassium salexigens DSM 2132</name>
    <dbReference type="NCBI Taxonomy" id="1188247"/>
    <lineage>
        <taxon>Bacteria</taxon>
        <taxon>Pseudomonadati</taxon>
        <taxon>Pseudomonadota</taxon>
        <taxon>Alphaproteobacteria</taxon>
        <taxon>Rhodothalassiales</taxon>
        <taxon>Rhodothalassiaceae</taxon>
        <taxon>Rhodothalassium</taxon>
    </lineage>
</organism>
<sequence length="966" mass="105180">MTCPPAPSQPDRADEMVALVADTIAQSCDAAEPDAPRASGSLDPAARAGIAALAGNSPFLARLIRRDPAFMARVATEAPDALCAEMLETLAARAPEIDDRRGFMALLRNAKARLALLIAHADVTGAWDLARVTAGLSDFADLALDLAVAHLLRRAMRRGRLPWPDGREDAPATPALCRGSGYVVLALGKHGARELNYSSDIDLIVLWDNETVRPLGDTLPGDLFVRLTKDLVQIMEERTGEGYVFRTDLRLRPDPGSTPVALSMAAAETYYQSMALNWERAAHIKARPVAGDIAAGEAYLDRLRPFVWRKSIDYAALEDIHAIKDQVQRHYGARALTLPGFDVKLGPGGIREVEFYAQINQLLAGGRDPSLRPRATVAALDALVAAGRLAPAVRDELVAAYGFLRMVEHRVQMVDDQQTQSLPRDDAGLDRIALFAGFDDRAGFEAALLGHLRTVQAHYDALLPRGETPAGGDGLDTTRFADPDKAEQIVEQWRRSRYRCLRTDRARRLLAQVLPALTDALAATADTDRALVRFDAFLANLPAGVQIFSLFQAQPQLMKLIARLMGTAPALADTLAKRPALLDAVLDPGFYEPLADADALETELAAVLARAPDYEEALESARRWLAERRFQVGVHILEALTTVEDAAASLTDLADATLRALLPVVEAHYAERYGRIAGGGLAVIAMGKYGGRELSFTSDLDVVLVYRADDHLSESDGPRQVGPSRYFSGLGQALVIAVTAMTAEGRLYEMDTRLRPQGRQGPLAVHLTTLDAYYREDAWAWEHLALTRARIVTAPGAMNADLNHILTDALGRARDAEALRTDTLAMRDKLAKEFPNRSPWSPKHAQGGLLDMEFAVQYLVLVHAHAHPEVVSPNLKHMIERLTEIGALSADAAAVLVDAYRLQHAVQSVIRLCLDDDRIEADFSADLKAVLVKATGADDFDALSARLARSLEQVREIYDRILGVAA</sequence>
<comment type="similarity">
    <text evidence="7">Belongs to the GlnE family.</text>
</comment>
<keyword evidence="3 7" id="KW-0547">Nucleotide-binding</keyword>
<dbReference type="SUPFAM" id="SSF81593">
    <property type="entry name" value="Nucleotidyltransferase substrate binding subunit/domain"/>
    <property type="match status" value="2"/>
</dbReference>
<dbReference type="PANTHER" id="PTHR30621:SF0">
    <property type="entry name" value="BIFUNCTIONAL GLUTAMINE SYNTHETASE ADENYLYLTRANSFERASE_ADENYLYL-REMOVING ENZYME"/>
    <property type="match status" value="1"/>
</dbReference>
<dbReference type="RefSeq" id="WP_165878645.1">
    <property type="nucleotide sequence ID" value="NZ_JACIGF010000001.1"/>
</dbReference>
<proteinExistence type="inferred from homology"/>
<feature type="domain" description="Glutamate-ammonia ligase adenylyltransferase repeated" evidence="8">
    <location>
        <begin position="50"/>
        <end position="298"/>
    </location>
</feature>
<dbReference type="NCBIfam" id="NF008292">
    <property type="entry name" value="PRK11072.1"/>
    <property type="match status" value="1"/>
</dbReference>
<keyword evidence="11" id="KW-1185">Reference proteome</keyword>
<dbReference type="Gene3D" id="1.20.120.1510">
    <property type="match status" value="1"/>
</dbReference>
<evidence type="ECO:0000313" key="10">
    <source>
        <dbReference type="EMBL" id="TCP38411.1"/>
    </source>
</evidence>
<dbReference type="Proteomes" id="UP000295399">
    <property type="component" value="Unassembled WGS sequence"/>
</dbReference>
<name>A0A4R2PW93_RHOSA</name>
<dbReference type="InParanoid" id="A0A4R2PW93"/>
<evidence type="ECO:0000256" key="2">
    <source>
        <dbReference type="ARBA" id="ARBA00022695"/>
    </source>
</evidence>
<dbReference type="Gene3D" id="3.30.460.10">
    <property type="entry name" value="Beta Polymerase, domain 2"/>
    <property type="match status" value="2"/>
</dbReference>
<comment type="caution">
    <text evidence="10">The sequence shown here is derived from an EMBL/GenBank/DDBJ whole genome shotgun (WGS) entry which is preliminary data.</text>
</comment>
<dbReference type="EMBL" id="SLXO01000001">
    <property type="protein sequence ID" value="TCP38411.1"/>
    <property type="molecule type" value="Genomic_DNA"/>
</dbReference>
<gene>
    <name evidence="7" type="primary">glnE</name>
    <name evidence="10" type="ORF">EV659_101315</name>
</gene>
<feature type="domain" description="PII-uridylyltransferase/Glutamine-synthetase adenylyltransferase" evidence="9">
    <location>
        <begin position="323"/>
        <end position="462"/>
    </location>
</feature>
<dbReference type="PANTHER" id="PTHR30621">
    <property type="entry name" value="GLUTAMINE SYNTHETASE ADENYLYLTRANSFERASE"/>
    <property type="match status" value="1"/>
</dbReference>
<evidence type="ECO:0000259" key="9">
    <source>
        <dbReference type="Pfam" id="PF08335"/>
    </source>
</evidence>
<reference evidence="10 11" key="1">
    <citation type="submission" date="2019-03" db="EMBL/GenBank/DDBJ databases">
        <title>Genomic Encyclopedia of Type Strains, Phase IV (KMG-IV): sequencing the most valuable type-strain genomes for metagenomic binning, comparative biology and taxonomic classification.</title>
        <authorList>
            <person name="Goeker M."/>
        </authorList>
    </citation>
    <scope>NUCLEOTIDE SEQUENCE [LARGE SCALE GENOMIC DNA]</scope>
    <source>
        <strain evidence="10 11">DSM 2132</strain>
    </source>
</reference>
<evidence type="ECO:0000256" key="3">
    <source>
        <dbReference type="ARBA" id="ARBA00022741"/>
    </source>
</evidence>
<keyword evidence="2 7" id="KW-0548">Nucleotidyltransferase</keyword>
<dbReference type="Pfam" id="PF03710">
    <property type="entry name" value="GlnE"/>
    <property type="match status" value="2"/>
</dbReference>
<dbReference type="GO" id="GO:0008882">
    <property type="term" value="F:[glutamate-ammonia-ligase] adenylyltransferase activity"/>
    <property type="evidence" value="ECO:0007669"/>
    <property type="project" value="UniProtKB-UniRule"/>
</dbReference>
<evidence type="ECO:0000256" key="7">
    <source>
        <dbReference type="HAMAP-Rule" id="MF_00802"/>
    </source>
</evidence>
<keyword evidence="5 7" id="KW-0460">Magnesium</keyword>
<evidence type="ECO:0000259" key="8">
    <source>
        <dbReference type="Pfam" id="PF03710"/>
    </source>
</evidence>
<accession>A0A4R2PW93</accession>
<evidence type="ECO:0000256" key="1">
    <source>
        <dbReference type="ARBA" id="ARBA00022679"/>
    </source>
</evidence>
<dbReference type="GO" id="GO:0016874">
    <property type="term" value="F:ligase activity"/>
    <property type="evidence" value="ECO:0007669"/>
    <property type="project" value="UniProtKB-KW"/>
</dbReference>
<dbReference type="NCBIfam" id="NF010706">
    <property type="entry name" value="PRK14108.1"/>
    <property type="match status" value="1"/>
</dbReference>
<feature type="region of interest" description="Adenylyl transferase" evidence="7">
    <location>
        <begin position="466"/>
        <end position="966"/>
    </location>
</feature>
<dbReference type="SUPFAM" id="SSF81301">
    <property type="entry name" value="Nucleotidyltransferase"/>
    <property type="match status" value="2"/>
</dbReference>
<keyword evidence="6 7" id="KW-0511">Multifunctional enzyme</keyword>
<dbReference type="GO" id="GO:0000287">
    <property type="term" value="F:magnesium ion binding"/>
    <property type="evidence" value="ECO:0007669"/>
    <property type="project" value="UniProtKB-UniRule"/>
</dbReference>
<dbReference type="GO" id="GO:0000820">
    <property type="term" value="P:regulation of glutamine family amino acid metabolic process"/>
    <property type="evidence" value="ECO:0007669"/>
    <property type="project" value="UniProtKB-UniRule"/>
</dbReference>
<comment type="catalytic activity">
    <reaction evidence="7">
        <text>[glutamine synthetase]-O(4)-(5'-adenylyl)-L-tyrosine + phosphate = [glutamine synthetase]-L-tyrosine + ADP</text>
        <dbReference type="Rhea" id="RHEA:43716"/>
        <dbReference type="Rhea" id="RHEA-COMP:10660"/>
        <dbReference type="Rhea" id="RHEA-COMP:10661"/>
        <dbReference type="ChEBI" id="CHEBI:43474"/>
        <dbReference type="ChEBI" id="CHEBI:46858"/>
        <dbReference type="ChEBI" id="CHEBI:83624"/>
        <dbReference type="ChEBI" id="CHEBI:456216"/>
        <dbReference type="EC" id="2.7.7.89"/>
    </reaction>
</comment>